<dbReference type="Gene3D" id="2.60.450.10">
    <property type="entry name" value="Lipopolysaccharide (LPS) transport protein A like domain"/>
    <property type="match status" value="1"/>
</dbReference>
<keyword evidence="3 4" id="KW-0574">Periplasm</keyword>
<organism evidence="6 7">
    <name type="scientific">Marichromatium bheemlicum</name>
    <dbReference type="NCBI Taxonomy" id="365339"/>
    <lineage>
        <taxon>Bacteria</taxon>
        <taxon>Pseudomonadati</taxon>
        <taxon>Pseudomonadota</taxon>
        <taxon>Gammaproteobacteria</taxon>
        <taxon>Chromatiales</taxon>
        <taxon>Chromatiaceae</taxon>
        <taxon>Marichromatium</taxon>
    </lineage>
</organism>
<comment type="subunit">
    <text evidence="4">Component of the lipopolysaccharide transport and assembly complex.</text>
</comment>
<dbReference type="Pfam" id="PF03968">
    <property type="entry name" value="LptD_N"/>
    <property type="match status" value="1"/>
</dbReference>
<evidence type="ECO:0000256" key="3">
    <source>
        <dbReference type="ARBA" id="ARBA00022764"/>
    </source>
</evidence>
<comment type="subcellular location">
    <subcellularLocation>
        <location evidence="4">Periplasm</location>
    </subcellularLocation>
</comment>
<dbReference type="PANTHER" id="PTHR36504">
    <property type="entry name" value="LIPOPOLYSACCHARIDE EXPORT SYSTEM PROTEIN LPTA"/>
    <property type="match status" value="1"/>
</dbReference>
<dbReference type="NCBIfam" id="TIGR03002">
    <property type="entry name" value="outer_YhbN_LptA"/>
    <property type="match status" value="1"/>
</dbReference>
<sequence precursor="true">MSRSLPLLALLLVLGWGPASALDDDPQQPMYIEADDVEVREAEGTSIYVGNVEVTQGSMQLHADHMTVYHRDDRRPRQIIAIGNPARFRQLLEDDQGEVRAFAKRMEFDTTRDELVLIDEAVLIQGEDRVTSERIVYDRTRAHFRAGGSGRVRITITPEDES</sequence>
<name>A0ABX1IA19_9GAMM</name>
<dbReference type="InterPro" id="IPR014340">
    <property type="entry name" value="LptA"/>
</dbReference>
<dbReference type="PANTHER" id="PTHR36504:SF1">
    <property type="entry name" value="LIPOPOLYSACCHARIDE EXPORT SYSTEM PROTEIN LPTA"/>
    <property type="match status" value="1"/>
</dbReference>
<dbReference type="Proteomes" id="UP000740754">
    <property type="component" value="Unassembled WGS sequence"/>
</dbReference>
<evidence type="ECO:0000313" key="7">
    <source>
        <dbReference type="Proteomes" id="UP000740754"/>
    </source>
</evidence>
<comment type="caution">
    <text evidence="6">The sequence shown here is derived from an EMBL/GenBank/DDBJ whole genome shotgun (WGS) entry which is preliminary data.</text>
</comment>
<dbReference type="HAMAP" id="MF_01914">
    <property type="entry name" value="LPS_assembly_LptA"/>
    <property type="match status" value="1"/>
</dbReference>
<evidence type="ECO:0000313" key="6">
    <source>
        <dbReference type="EMBL" id="NKN33844.1"/>
    </source>
</evidence>
<keyword evidence="2 4" id="KW-0732">Signal</keyword>
<evidence type="ECO:0000259" key="5">
    <source>
        <dbReference type="Pfam" id="PF03968"/>
    </source>
</evidence>
<keyword evidence="7" id="KW-1185">Reference proteome</keyword>
<dbReference type="EMBL" id="JAAXKX010000016">
    <property type="protein sequence ID" value="NKN33844.1"/>
    <property type="molecule type" value="Genomic_DNA"/>
</dbReference>
<feature type="signal peptide" evidence="4">
    <location>
        <begin position="1"/>
        <end position="21"/>
    </location>
</feature>
<dbReference type="RefSeq" id="WP_168669805.1">
    <property type="nucleotide sequence ID" value="NZ_JAAXKX010000016.1"/>
</dbReference>
<gene>
    <name evidence="4 6" type="primary">lptA</name>
    <name evidence="6" type="ORF">HF203_11495</name>
</gene>
<feature type="chain" id="PRO_5044931591" description="Lipopolysaccharide export system protein LptA" evidence="4">
    <location>
        <begin position="22"/>
        <end position="162"/>
    </location>
</feature>
<keyword evidence="1 4" id="KW-0813">Transport</keyword>
<evidence type="ECO:0000256" key="4">
    <source>
        <dbReference type="HAMAP-Rule" id="MF_01914"/>
    </source>
</evidence>
<dbReference type="InterPro" id="IPR052037">
    <property type="entry name" value="LPS_export_LptA"/>
</dbReference>
<reference evidence="6 7" key="1">
    <citation type="submission" date="2020-04" db="EMBL/GenBank/DDBJ databases">
        <title>Draft Whole-Genome sequence of Marichromatium bheemlicum DSM 18632, type strain.</title>
        <authorList>
            <person name="Kyndt J.A."/>
            <person name="Meyer T.E."/>
        </authorList>
    </citation>
    <scope>NUCLEOTIDE SEQUENCE [LARGE SCALE GENOMIC DNA]</scope>
    <source>
        <strain evidence="6 7">DSM 18632</strain>
    </source>
</reference>
<proteinExistence type="inferred from homology"/>
<evidence type="ECO:0000256" key="2">
    <source>
        <dbReference type="ARBA" id="ARBA00022729"/>
    </source>
</evidence>
<comment type="function">
    <text evidence="4">Involved in the assembly of lipopolysaccharide (LPS). Required for the translocation of LPS from the inner membrane to the outer membrane. May form a bridge between the inner membrane and the outer membrane, via interactions with LptC and LptD, thereby facilitating LPS transfer across the periplasm.</text>
</comment>
<dbReference type="InterPro" id="IPR005653">
    <property type="entry name" value="OstA-like_N"/>
</dbReference>
<comment type="similarity">
    <text evidence="4">Belongs to the LptA family.</text>
</comment>
<protein>
    <recommendedName>
        <fullName evidence="4">Lipopolysaccharide export system protein LptA</fullName>
    </recommendedName>
</protein>
<evidence type="ECO:0000256" key="1">
    <source>
        <dbReference type="ARBA" id="ARBA00022448"/>
    </source>
</evidence>
<accession>A0ABX1IA19</accession>
<feature type="domain" description="Organic solvent tolerance-like N-terminal" evidence="5">
    <location>
        <begin position="31"/>
        <end position="140"/>
    </location>
</feature>